<dbReference type="Proteomes" id="UP000016801">
    <property type="component" value="Unassembled WGS sequence"/>
</dbReference>
<evidence type="ECO:0000313" key="1">
    <source>
        <dbReference type="EMBL" id="CCE26910.1"/>
    </source>
</evidence>
<dbReference type="HOGENOM" id="CLU_2108765_0_0_1"/>
<name>M1W1L8_CLAP2</name>
<evidence type="ECO:0000313" key="2">
    <source>
        <dbReference type="Proteomes" id="UP000016801"/>
    </source>
</evidence>
<sequence>MVFLDVVLRDHVVMVKARGTRIKMFVVVGSGLNDDMRSCKLDAGLSAALLAVMLSYDTIFHSVYLNMTSMESMVAYMIPSWLMDMKRPERIMSTSSLPASVLTVVILSQSIGTVL</sequence>
<gene>
    <name evidence="1" type="ORF">CPUR_00379</name>
</gene>
<dbReference type="VEuPathDB" id="FungiDB:CPUR_00379"/>
<organism evidence="1 2">
    <name type="scientific">Claviceps purpurea (strain 20.1)</name>
    <name type="common">Ergot fungus</name>
    <name type="synonym">Sphacelia segetum</name>
    <dbReference type="NCBI Taxonomy" id="1111077"/>
    <lineage>
        <taxon>Eukaryota</taxon>
        <taxon>Fungi</taxon>
        <taxon>Dikarya</taxon>
        <taxon>Ascomycota</taxon>
        <taxon>Pezizomycotina</taxon>
        <taxon>Sordariomycetes</taxon>
        <taxon>Hypocreomycetidae</taxon>
        <taxon>Hypocreales</taxon>
        <taxon>Clavicipitaceae</taxon>
        <taxon>Claviceps</taxon>
    </lineage>
</organism>
<accession>M1W1L8</accession>
<dbReference type="EMBL" id="CAGA01000002">
    <property type="protein sequence ID" value="CCE26910.1"/>
    <property type="molecule type" value="Genomic_DNA"/>
</dbReference>
<dbReference type="AlphaFoldDB" id="M1W1L8"/>
<reference evidence="1 2" key="1">
    <citation type="journal article" date="2013" name="PLoS Genet.">
        <title>Plant-symbiotic fungi as chemical engineers: Multi-genome analysis of the Clavicipitaceae reveals dynamics of alkaloid loci.</title>
        <authorList>
            <person name="Schardl C.L."/>
            <person name="Young C.A."/>
            <person name="Hesse U."/>
            <person name="Amyotte S.G."/>
            <person name="Andreeva K."/>
            <person name="Calie P.J."/>
            <person name="Fleetwood D.J."/>
            <person name="Haws D.C."/>
            <person name="Moore N."/>
            <person name="Oeser B."/>
            <person name="Panaccione D.G."/>
            <person name="Schweri K.K."/>
            <person name="Voisey C.R."/>
            <person name="Farman M.L."/>
            <person name="Jaromczyk J.W."/>
            <person name="Roe B.A."/>
            <person name="O'Sullivan D.M."/>
            <person name="Scott B."/>
            <person name="Tudzynski P."/>
            <person name="An Z."/>
            <person name="Arnaoudova E.G."/>
            <person name="Bullock C.T."/>
            <person name="Charlton N.D."/>
            <person name="Chen L."/>
            <person name="Cox M."/>
            <person name="Dinkins R.D."/>
            <person name="Florea S."/>
            <person name="Glenn A.E."/>
            <person name="Gordon A."/>
            <person name="Gueldener U."/>
            <person name="Harris D.R."/>
            <person name="Hollin W."/>
            <person name="Jaromczyk J."/>
            <person name="Johnson R.D."/>
            <person name="Khan A.K."/>
            <person name="Leistner E."/>
            <person name="Leuchtmann A."/>
            <person name="Li C."/>
            <person name="Liu J."/>
            <person name="Liu J."/>
            <person name="Liu M."/>
            <person name="Mace W."/>
            <person name="Machado C."/>
            <person name="Nagabhyru P."/>
            <person name="Pan J."/>
            <person name="Schmid J."/>
            <person name="Sugawara K."/>
            <person name="Steiner U."/>
            <person name="Takach J.E."/>
            <person name="Tanaka E."/>
            <person name="Webb J.S."/>
            <person name="Wilson E.V."/>
            <person name="Wiseman J.L."/>
            <person name="Yoshida R."/>
            <person name="Zeng Z."/>
        </authorList>
    </citation>
    <scope>NUCLEOTIDE SEQUENCE [LARGE SCALE GENOMIC DNA]</scope>
    <source>
        <strain evidence="1 2">20.1</strain>
    </source>
</reference>
<proteinExistence type="predicted"/>
<keyword evidence="2" id="KW-1185">Reference proteome</keyword>
<protein>
    <submittedName>
        <fullName evidence="1">Uncharacterized protein</fullName>
    </submittedName>
</protein>
<comment type="caution">
    <text evidence="1">The sequence shown here is derived from an EMBL/GenBank/DDBJ whole genome shotgun (WGS) entry which is preliminary data.</text>
</comment>